<dbReference type="Proteomes" id="UP000321129">
    <property type="component" value="Unassembled WGS sequence"/>
</dbReference>
<dbReference type="OrthoDB" id="197461at2"/>
<evidence type="ECO:0000259" key="1">
    <source>
        <dbReference type="Pfam" id="PF09834"/>
    </source>
</evidence>
<sequence>MRETPEKPVFGPETAKLDPPNPPRIKWWRSVAKAISWRTVGTLDTLVLSYLLITYLGPLLGLAVAQGDAIQTASYIALTEVVTKMVFYYLHERGWAAVAWGSFIGPAGRRRETLRRTTTKTVSWRTIASLDTIALAWFYTGNIGTALSIGGLEIFTKMLLYFVHERVWGRLPFGITHRPPVPPPPHALADAAVKKAAPRSVMAGRPA</sequence>
<comment type="caution">
    <text evidence="2">The sequence shown here is derived from an EMBL/GenBank/DDBJ whole genome shotgun (WGS) entry which is preliminary data.</text>
</comment>
<feature type="domain" description="DUF2061" evidence="1">
    <location>
        <begin position="31"/>
        <end position="96"/>
    </location>
</feature>
<organism evidence="2 3">
    <name type="scientific">Flavisphingopyxis soli</name>
    <dbReference type="NCBI Taxonomy" id="2601267"/>
    <lineage>
        <taxon>Bacteria</taxon>
        <taxon>Pseudomonadati</taxon>
        <taxon>Pseudomonadota</taxon>
        <taxon>Alphaproteobacteria</taxon>
        <taxon>Sphingomonadales</taxon>
        <taxon>Sphingopyxidaceae</taxon>
        <taxon>Flavisphingopyxis</taxon>
    </lineage>
</organism>
<name>A0A5C6U8L8_9SPHN</name>
<dbReference type="AlphaFoldDB" id="A0A5C6U8L8"/>
<dbReference type="RefSeq" id="WP_147123386.1">
    <property type="nucleotide sequence ID" value="NZ_VOPY01000003.1"/>
</dbReference>
<dbReference type="InterPro" id="IPR018638">
    <property type="entry name" value="DUF2061_membrane"/>
</dbReference>
<evidence type="ECO:0000313" key="2">
    <source>
        <dbReference type="EMBL" id="TXC68166.1"/>
    </source>
</evidence>
<gene>
    <name evidence="2" type="ORF">FSZ31_10725</name>
</gene>
<accession>A0A5C6U8L8</accession>
<protein>
    <submittedName>
        <fullName evidence="2">DUF2061 domain-containing protein</fullName>
    </submittedName>
</protein>
<dbReference type="EMBL" id="VOPY01000003">
    <property type="protein sequence ID" value="TXC68166.1"/>
    <property type="molecule type" value="Genomic_DNA"/>
</dbReference>
<proteinExistence type="predicted"/>
<dbReference type="Pfam" id="PF09834">
    <property type="entry name" value="DUF2061"/>
    <property type="match status" value="2"/>
</dbReference>
<keyword evidence="3" id="KW-1185">Reference proteome</keyword>
<reference evidence="2 3" key="1">
    <citation type="submission" date="2019-08" db="EMBL/GenBank/DDBJ databases">
        <title>Sphingorhabdus soil sp. nov., isolated from arctic soil.</title>
        <authorList>
            <person name="Liu Y."/>
        </authorList>
    </citation>
    <scope>NUCLEOTIDE SEQUENCE [LARGE SCALE GENOMIC DNA]</scope>
    <source>
        <strain evidence="2 3">D-2Q-5-6</strain>
    </source>
</reference>
<evidence type="ECO:0000313" key="3">
    <source>
        <dbReference type="Proteomes" id="UP000321129"/>
    </source>
</evidence>
<feature type="domain" description="DUF2061" evidence="1">
    <location>
        <begin position="120"/>
        <end position="168"/>
    </location>
</feature>